<accession>A0A1T4Q2Y1</accession>
<dbReference type="Proteomes" id="UP000190888">
    <property type="component" value="Unassembled WGS sequence"/>
</dbReference>
<reference evidence="2 3" key="1">
    <citation type="submission" date="2017-02" db="EMBL/GenBank/DDBJ databases">
        <authorList>
            <person name="Peterson S.W."/>
        </authorList>
    </citation>
    <scope>NUCLEOTIDE SEQUENCE [LARGE SCALE GENOMIC DNA]</scope>
    <source>
        <strain evidence="2 3">DSM 22335</strain>
    </source>
</reference>
<keyword evidence="1" id="KW-1133">Transmembrane helix</keyword>
<organism evidence="2 3">
    <name type="scientific">Sediminibacterium ginsengisoli</name>
    <dbReference type="NCBI Taxonomy" id="413434"/>
    <lineage>
        <taxon>Bacteria</taxon>
        <taxon>Pseudomonadati</taxon>
        <taxon>Bacteroidota</taxon>
        <taxon>Chitinophagia</taxon>
        <taxon>Chitinophagales</taxon>
        <taxon>Chitinophagaceae</taxon>
        <taxon>Sediminibacterium</taxon>
    </lineage>
</organism>
<evidence type="ECO:0000313" key="2">
    <source>
        <dbReference type="EMBL" id="SJZ98162.1"/>
    </source>
</evidence>
<evidence type="ECO:0000313" key="3">
    <source>
        <dbReference type="Proteomes" id="UP000190888"/>
    </source>
</evidence>
<dbReference type="AlphaFoldDB" id="A0A1T4Q2Y1"/>
<protein>
    <submittedName>
        <fullName evidence="2">Uncharacterized protein</fullName>
    </submittedName>
</protein>
<feature type="transmembrane region" description="Helical" evidence="1">
    <location>
        <begin position="33"/>
        <end position="53"/>
    </location>
</feature>
<dbReference type="EMBL" id="FUWH01000007">
    <property type="protein sequence ID" value="SJZ98162.1"/>
    <property type="molecule type" value="Genomic_DNA"/>
</dbReference>
<keyword evidence="1" id="KW-0812">Transmembrane</keyword>
<dbReference type="STRING" id="413434.SAMN04488132_107122"/>
<keyword evidence="3" id="KW-1185">Reference proteome</keyword>
<sequence length="84" mass="9571">MLVPGIRGENQCREVPGKDYPVECREIVKKDKVTTFITAIVFLITCVLGSFLINTPADRLAIHNRQEDHAKHCMHFLQKTAVKH</sequence>
<keyword evidence="1" id="KW-0472">Membrane</keyword>
<gene>
    <name evidence="2" type="ORF">SAMN04488132_107122</name>
</gene>
<evidence type="ECO:0000256" key="1">
    <source>
        <dbReference type="SAM" id="Phobius"/>
    </source>
</evidence>
<name>A0A1T4Q2Y1_9BACT</name>
<proteinExistence type="predicted"/>